<keyword evidence="3" id="KW-1185">Reference proteome</keyword>
<dbReference type="AlphaFoldDB" id="K6WI70"/>
<evidence type="ECO:0000256" key="1">
    <source>
        <dbReference type="SAM" id="Phobius"/>
    </source>
</evidence>
<comment type="caution">
    <text evidence="2">The sequence shown here is derived from an EMBL/GenBank/DDBJ whole genome shotgun (WGS) entry which is preliminary data.</text>
</comment>
<proteinExistence type="predicted"/>
<evidence type="ECO:0000313" key="3">
    <source>
        <dbReference type="Proteomes" id="UP000008363"/>
    </source>
</evidence>
<evidence type="ECO:0000313" key="2">
    <source>
        <dbReference type="EMBL" id="GAB91827.1"/>
    </source>
</evidence>
<keyword evidence="1" id="KW-0472">Membrane</keyword>
<protein>
    <submittedName>
        <fullName evidence="2">Uncharacterized protein</fullName>
    </submittedName>
</protein>
<feature type="transmembrane region" description="Helical" evidence="1">
    <location>
        <begin position="28"/>
        <end position="49"/>
    </location>
</feature>
<dbReference type="Proteomes" id="UP000008363">
    <property type="component" value="Unassembled WGS sequence"/>
</dbReference>
<keyword evidence="1" id="KW-0812">Transmembrane</keyword>
<name>K6WI70_9ACTN</name>
<accession>K6WI70</accession>
<dbReference type="EMBL" id="BAHC01000150">
    <property type="protein sequence ID" value="GAB91827.1"/>
    <property type="molecule type" value="Genomic_DNA"/>
</dbReference>
<sequence length="137" mass="14003">MSESARRPAPADWEPAENRVGLLDRRGLGLSIAAGAVAVFWAFLLPLIASAVTADEDIEAGTVLDIGSGATMRPAAGWILDEGAKAGERPPGSTGGPATTVVHNGAVTLTISGGTFGGDLSEFMDRVVELQQEEADG</sequence>
<reference evidence="2 3" key="1">
    <citation type="submission" date="2012-08" db="EMBL/GenBank/DDBJ databases">
        <title>Whole genome shotgun sequence of Gordonia rhizosphera NBRC 16068.</title>
        <authorList>
            <person name="Takarada H."/>
            <person name="Isaki S."/>
            <person name="Hosoyama A."/>
            <person name="Tsuchikane K."/>
            <person name="Katsumata H."/>
            <person name="Baba S."/>
            <person name="Ohji S."/>
            <person name="Yamazaki S."/>
            <person name="Fujita N."/>
        </authorList>
    </citation>
    <scope>NUCLEOTIDE SEQUENCE [LARGE SCALE GENOMIC DNA]</scope>
    <source>
        <strain evidence="2 3">NBRC 16068</strain>
    </source>
</reference>
<dbReference type="STRING" id="1108045.GORHZ_150_00230"/>
<dbReference type="RefSeq" id="WP_006335726.1">
    <property type="nucleotide sequence ID" value="NZ_BAHC01000150.1"/>
</dbReference>
<keyword evidence="1" id="KW-1133">Transmembrane helix</keyword>
<organism evidence="2 3">
    <name type="scientific">Gordonia rhizosphera NBRC 16068</name>
    <dbReference type="NCBI Taxonomy" id="1108045"/>
    <lineage>
        <taxon>Bacteria</taxon>
        <taxon>Bacillati</taxon>
        <taxon>Actinomycetota</taxon>
        <taxon>Actinomycetes</taxon>
        <taxon>Mycobacteriales</taxon>
        <taxon>Gordoniaceae</taxon>
        <taxon>Gordonia</taxon>
    </lineage>
</organism>
<gene>
    <name evidence="2" type="ORF">GORHZ_150_00230</name>
</gene>